<feature type="binding site" evidence="11">
    <location>
        <position position="256"/>
    </location>
    <ligand>
        <name>Ca(2+)</name>
        <dbReference type="ChEBI" id="CHEBI:29108"/>
        <label>2</label>
    </ligand>
</feature>
<evidence type="ECO:0000256" key="6">
    <source>
        <dbReference type="ARBA" id="ARBA00023002"/>
    </source>
</evidence>
<evidence type="ECO:0000256" key="2">
    <source>
        <dbReference type="ARBA" id="ARBA00006873"/>
    </source>
</evidence>
<feature type="chain" id="PRO_5036274517" description="Plant heme peroxidase family profile domain-containing protein" evidence="15">
    <location>
        <begin position="27"/>
        <end position="423"/>
    </location>
</feature>
<dbReference type="PROSITE" id="PS50873">
    <property type="entry name" value="PEROXIDASE_4"/>
    <property type="match status" value="1"/>
</dbReference>
<name>A0A8T0I8A0_CERPU</name>
<feature type="disulfide bond" evidence="13">
    <location>
        <begin position="131"/>
        <end position="136"/>
    </location>
</feature>
<evidence type="ECO:0000256" key="9">
    <source>
        <dbReference type="PIRSR" id="PIRSR600823-1"/>
    </source>
</evidence>
<feature type="binding site" description="axial binding residue" evidence="11">
    <location>
        <position position="255"/>
    </location>
    <ligand>
        <name>heme b</name>
        <dbReference type="ChEBI" id="CHEBI:60344"/>
    </ligand>
    <ligandPart>
        <name>Fe</name>
        <dbReference type="ChEBI" id="CHEBI:18248"/>
    </ligandPart>
</feature>
<dbReference type="EMBL" id="CM026424">
    <property type="protein sequence ID" value="KAG0578709.1"/>
    <property type="molecule type" value="Genomic_DNA"/>
</dbReference>
<dbReference type="InterPro" id="IPR010255">
    <property type="entry name" value="Haem_peroxidase_sf"/>
</dbReference>
<evidence type="ECO:0000256" key="3">
    <source>
        <dbReference type="ARBA" id="ARBA00022559"/>
    </source>
</evidence>
<organism evidence="17 18">
    <name type="scientific">Ceratodon purpureus</name>
    <name type="common">Fire moss</name>
    <name type="synonym">Dicranum purpureum</name>
    <dbReference type="NCBI Taxonomy" id="3225"/>
    <lineage>
        <taxon>Eukaryota</taxon>
        <taxon>Viridiplantae</taxon>
        <taxon>Streptophyta</taxon>
        <taxon>Embryophyta</taxon>
        <taxon>Bryophyta</taxon>
        <taxon>Bryophytina</taxon>
        <taxon>Bryopsida</taxon>
        <taxon>Dicranidae</taxon>
        <taxon>Pseudoditrichales</taxon>
        <taxon>Ditrichaceae</taxon>
        <taxon>Ceratodon</taxon>
    </lineage>
</organism>
<protein>
    <recommendedName>
        <fullName evidence="16">Plant heme peroxidase family profile domain-containing protein</fullName>
    </recommendedName>
</protein>
<evidence type="ECO:0000256" key="15">
    <source>
        <dbReference type="SAM" id="SignalP"/>
    </source>
</evidence>
<evidence type="ECO:0000256" key="14">
    <source>
        <dbReference type="SAM" id="MobiDB-lite"/>
    </source>
</evidence>
<comment type="caution">
    <text evidence="17">The sequence shown here is derived from an EMBL/GenBank/DDBJ whole genome shotgun (WGS) entry which is preliminary data.</text>
</comment>
<keyword evidence="3" id="KW-0575">Peroxidase</keyword>
<evidence type="ECO:0000256" key="12">
    <source>
        <dbReference type="PIRSR" id="PIRSR600823-4"/>
    </source>
</evidence>
<evidence type="ECO:0000256" key="5">
    <source>
        <dbReference type="ARBA" id="ARBA00022723"/>
    </source>
</evidence>
<dbReference type="InterPro" id="IPR019793">
    <property type="entry name" value="Peroxidases_heam-ligand_BS"/>
</dbReference>
<comment type="catalytic activity">
    <reaction evidence="1">
        <text>2 a phenolic donor + H2O2 = 2 a phenolic radical donor + 2 H2O</text>
        <dbReference type="Rhea" id="RHEA:56136"/>
        <dbReference type="ChEBI" id="CHEBI:15377"/>
        <dbReference type="ChEBI" id="CHEBI:16240"/>
        <dbReference type="ChEBI" id="CHEBI:139520"/>
        <dbReference type="ChEBI" id="CHEBI:139521"/>
        <dbReference type="EC" id="1.11.1.7"/>
    </reaction>
</comment>
<dbReference type="Gene3D" id="1.10.420.10">
    <property type="entry name" value="Peroxidase, domain 2"/>
    <property type="match status" value="1"/>
</dbReference>
<dbReference type="AlphaFoldDB" id="A0A8T0I8A0"/>
<feature type="region of interest" description="Disordered" evidence="14">
    <location>
        <begin position="43"/>
        <end position="81"/>
    </location>
</feature>
<feature type="binding site" evidence="11">
    <location>
        <position position="130"/>
    </location>
    <ligand>
        <name>Ca(2+)</name>
        <dbReference type="ChEBI" id="CHEBI:29108"/>
        <label>1</label>
    </ligand>
</feature>
<dbReference type="Pfam" id="PF00141">
    <property type="entry name" value="peroxidase"/>
    <property type="match status" value="1"/>
</dbReference>
<dbReference type="PANTHER" id="PTHR31517">
    <property type="match status" value="1"/>
</dbReference>
<dbReference type="InterPro" id="IPR033905">
    <property type="entry name" value="Secretory_peroxidase"/>
</dbReference>
<evidence type="ECO:0000256" key="8">
    <source>
        <dbReference type="ARBA" id="ARBA00023157"/>
    </source>
</evidence>
<feature type="binding site" evidence="11">
    <location>
        <position position="305"/>
    </location>
    <ligand>
        <name>Ca(2+)</name>
        <dbReference type="ChEBI" id="CHEBI:29108"/>
        <label>2</label>
    </ligand>
</feature>
<feature type="binding site" evidence="10">
    <location>
        <position position="225"/>
    </location>
    <ligand>
        <name>substrate</name>
    </ligand>
</feature>
<feature type="disulfide bond" evidence="13">
    <location>
        <begin position="262"/>
        <end position="290"/>
    </location>
</feature>
<feature type="compositionally biased region" description="Pro residues" evidence="14">
    <location>
        <begin position="49"/>
        <end position="71"/>
    </location>
</feature>
<feature type="binding site" evidence="11">
    <location>
        <position position="151"/>
    </location>
    <ligand>
        <name>Ca(2+)</name>
        <dbReference type="ChEBI" id="CHEBI:29108"/>
        <label>1</label>
    </ligand>
</feature>
<keyword evidence="7 11" id="KW-0408">Iron</keyword>
<evidence type="ECO:0000256" key="1">
    <source>
        <dbReference type="ARBA" id="ARBA00000189"/>
    </source>
</evidence>
<comment type="similarity">
    <text evidence="2">Belongs to the peroxidase family. Ascorbate peroxidase subfamily.</text>
</comment>
<evidence type="ECO:0000313" key="17">
    <source>
        <dbReference type="EMBL" id="KAG0578708.1"/>
    </source>
</evidence>
<feature type="disulfide bond" evidence="13">
    <location>
        <begin position="98"/>
        <end position="177"/>
    </location>
</feature>
<dbReference type="PANTHER" id="PTHR31517:SF48">
    <property type="entry name" value="PEROXIDASE 16-RELATED"/>
    <property type="match status" value="1"/>
</dbReference>
<keyword evidence="15" id="KW-0732">Signal</keyword>
<evidence type="ECO:0000256" key="4">
    <source>
        <dbReference type="ARBA" id="ARBA00022617"/>
    </source>
</evidence>
<gene>
    <name evidence="17" type="ORF">KC19_4G044300</name>
</gene>
<keyword evidence="5 11" id="KW-0479">Metal-binding</keyword>
<evidence type="ECO:0000256" key="10">
    <source>
        <dbReference type="PIRSR" id="PIRSR600823-2"/>
    </source>
</evidence>
<feature type="binding site" evidence="11">
    <location>
        <position position="139"/>
    </location>
    <ligand>
        <name>Ca(2+)</name>
        <dbReference type="ChEBI" id="CHEBI:29108"/>
        <label>1</label>
    </ligand>
</feature>
<feature type="binding site" evidence="11">
    <location>
        <position position="133"/>
    </location>
    <ligand>
        <name>Ca(2+)</name>
        <dbReference type="ChEBI" id="CHEBI:29108"/>
        <label>1</label>
    </ligand>
</feature>
<dbReference type="FunFam" id="1.10.420.10:FF:000001">
    <property type="entry name" value="Peroxidase"/>
    <property type="match status" value="1"/>
</dbReference>
<dbReference type="InterPro" id="IPR000823">
    <property type="entry name" value="Peroxidase_pln"/>
</dbReference>
<evidence type="ECO:0000256" key="11">
    <source>
        <dbReference type="PIRSR" id="PIRSR600823-3"/>
    </source>
</evidence>
<feature type="signal peptide" evidence="15">
    <location>
        <begin position="1"/>
        <end position="26"/>
    </location>
</feature>
<feature type="domain" description="Plant heme peroxidase family profile" evidence="16">
    <location>
        <begin position="88"/>
        <end position="385"/>
    </location>
</feature>
<keyword evidence="6" id="KW-0560">Oxidoreductase</keyword>
<feature type="active site" description="Proton acceptor" evidence="9">
    <location>
        <position position="129"/>
    </location>
</feature>
<feature type="disulfide bond" evidence="13">
    <location>
        <begin position="183"/>
        <end position="381"/>
    </location>
</feature>
<dbReference type="FunFam" id="1.10.520.10:FF:000010">
    <property type="entry name" value="Peroxidase"/>
    <property type="match status" value="1"/>
</dbReference>
<feature type="binding site" evidence="11">
    <location>
        <position position="313"/>
    </location>
    <ligand>
        <name>Ca(2+)</name>
        <dbReference type="ChEBI" id="CHEBI:29108"/>
        <label>2</label>
    </ligand>
</feature>
<dbReference type="GO" id="GO:0140825">
    <property type="term" value="F:lactoperoxidase activity"/>
    <property type="evidence" value="ECO:0007669"/>
    <property type="project" value="UniProtKB-EC"/>
</dbReference>
<keyword evidence="11" id="KW-0106">Calcium</keyword>
<dbReference type="PROSITE" id="PS00435">
    <property type="entry name" value="PEROXIDASE_1"/>
    <property type="match status" value="1"/>
</dbReference>
<feature type="binding site" evidence="11">
    <location>
        <position position="137"/>
    </location>
    <ligand>
        <name>Ca(2+)</name>
        <dbReference type="ChEBI" id="CHEBI:29108"/>
        <label>1</label>
    </ligand>
</feature>
<dbReference type="GO" id="GO:0046872">
    <property type="term" value="F:metal ion binding"/>
    <property type="evidence" value="ECO:0007669"/>
    <property type="project" value="UniProtKB-KW"/>
</dbReference>
<feature type="binding site" evidence="11">
    <location>
        <position position="135"/>
    </location>
    <ligand>
        <name>Ca(2+)</name>
        <dbReference type="ChEBI" id="CHEBI:29108"/>
        <label>1</label>
    </ligand>
</feature>
<sequence length="423" mass="44491">MKNTLLVFGVIYGLLALTSLPELASADGCPFSTAGARRNLLAAGSPTAAPQPPLGSPAPLPASPKAAPAPSPVSSSRPTGNDVYGEGPLNYDFYAKTCPTFPDIVKRQVAAAIAADSLTPAQLLRLFFHDCFVNGCDASLLLKSTIVNLAERDHPNNFTVGKYTVIDAIKTELETACPDIVSCADILAAAAAEAVEQAGGPHIDLAYGRRDGLDSFAPAAKTNLPGSTLQVGGLLQNFQNVGLNLTDVVVLSGGHTIGQARCSTFADRFGPTTTSPFLDTAFGQALETYCTDGNTVGIDRRMTLDANTTTAFDNGYFRSLVLGRGVLTSDDVLRSDTRTKDLVTLFANDQSAFFTAFKESMAKMGRISVLTGTMGQVRKQCWVRNSIDTAVTPQANTDFAPQSLNFCKPADCPTAPSCSGSQQ</sequence>
<dbReference type="GO" id="GO:0020037">
    <property type="term" value="F:heme binding"/>
    <property type="evidence" value="ECO:0007669"/>
    <property type="project" value="InterPro"/>
</dbReference>
<keyword evidence="4" id="KW-0349">Heme</keyword>
<dbReference type="InterPro" id="IPR002016">
    <property type="entry name" value="Haem_peroxidase"/>
</dbReference>
<evidence type="ECO:0000259" key="16">
    <source>
        <dbReference type="PROSITE" id="PS50873"/>
    </source>
</evidence>
<feature type="binding site" evidence="11">
    <location>
        <position position="308"/>
    </location>
    <ligand>
        <name>Ca(2+)</name>
        <dbReference type="ChEBI" id="CHEBI:29108"/>
        <label>2</label>
    </ligand>
</feature>
<dbReference type="EMBL" id="CM026424">
    <property type="protein sequence ID" value="KAG0578708.1"/>
    <property type="molecule type" value="Genomic_DNA"/>
</dbReference>
<dbReference type="SUPFAM" id="SSF48113">
    <property type="entry name" value="Heme-dependent peroxidases"/>
    <property type="match status" value="1"/>
</dbReference>
<dbReference type="CDD" id="cd00693">
    <property type="entry name" value="secretory_peroxidase"/>
    <property type="match status" value="1"/>
</dbReference>
<dbReference type="GO" id="GO:0006979">
    <property type="term" value="P:response to oxidative stress"/>
    <property type="evidence" value="ECO:0007669"/>
    <property type="project" value="InterPro"/>
</dbReference>
<comment type="cofactor">
    <cofactor evidence="11">
        <name>Ca(2+)</name>
        <dbReference type="ChEBI" id="CHEBI:29108"/>
    </cofactor>
    <text evidence="11">Binds 2 calcium ions per subunit.</text>
</comment>
<dbReference type="PRINTS" id="PR00461">
    <property type="entry name" value="PLPEROXIDASE"/>
</dbReference>
<proteinExistence type="inferred from homology"/>
<keyword evidence="18" id="KW-1185">Reference proteome</keyword>
<dbReference type="Gene3D" id="1.10.520.10">
    <property type="match status" value="1"/>
</dbReference>
<keyword evidence="8 13" id="KW-1015">Disulfide bond</keyword>
<evidence type="ECO:0000256" key="7">
    <source>
        <dbReference type="ARBA" id="ARBA00023004"/>
    </source>
</evidence>
<dbReference type="GO" id="GO:0042744">
    <property type="term" value="P:hydrogen peroxide catabolic process"/>
    <property type="evidence" value="ECO:0007669"/>
    <property type="project" value="InterPro"/>
</dbReference>
<feature type="site" description="Transition state stabilizer" evidence="12">
    <location>
        <position position="125"/>
    </location>
</feature>
<evidence type="ECO:0000313" key="18">
    <source>
        <dbReference type="Proteomes" id="UP000822688"/>
    </source>
</evidence>
<dbReference type="PRINTS" id="PR00458">
    <property type="entry name" value="PEROXIDASE"/>
</dbReference>
<dbReference type="Proteomes" id="UP000822688">
    <property type="component" value="Chromosome 4"/>
</dbReference>
<accession>A0A8T0I8A0</accession>
<reference evidence="17" key="1">
    <citation type="submission" date="2020-06" db="EMBL/GenBank/DDBJ databases">
        <title>WGS assembly of Ceratodon purpureus strain R40.</title>
        <authorList>
            <person name="Carey S.B."/>
            <person name="Jenkins J."/>
            <person name="Shu S."/>
            <person name="Lovell J.T."/>
            <person name="Sreedasyam A."/>
            <person name="Maumus F."/>
            <person name="Tiley G.P."/>
            <person name="Fernandez-Pozo N."/>
            <person name="Barry K."/>
            <person name="Chen C."/>
            <person name="Wang M."/>
            <person name="Lipzen A."/>
            <person name="Daum C."/>
            <person name="Saski C.A."/>
            <person name="Payton A.C."/>
            <person name="Mcbreen J.C."/>
            <person name="Conrad R.E."/>
            <person name="Kollar L.M."/>
            <person name="Olsson S."/>
            <person name="Huttunen S."/>
            <person name="Landis J.B."/>
            <person name="Wickett N.J."/>
            <person name="Johnson M.G."/>
            <person name="Rensing S.A."/>
            <person name="Grimwood J."/>
            <person name="Schmutz J."/>
            <person name="Mcdaniel S.F."/>
        </authorList>
    </citation>
    <scope>NUCLEOTIDE SEQUENCE</scope>
    <source>
        <strain evidence="17">R40</strain>
    </source>
</reference>
<evidence type="ECO:0000256" key="13">
    <source>
        <dbReference type="PIRSR" id="PIRSR600823-5"/>
    </source>
</evidence>
<comment type="cofactor">
    <cofactor evidence="11">
        <name>heme b</name>
        <dbReference type="ChEBI" id="CHEBI:60344"/>
    </cofactor>
    <text evidence="11">Binds 1 heme b (iron(II)-protoporphyrin IX) group per subunit.</text>
</comment>